<evidence type="ECO:0000313" key="2">
    <source>
        <dbReference type="EMBL" id="TKR72056.1"/>
    </source>
</evidence>
<feature type="region of interest" description="Disordered" evidence="1">
    <location>
        <begin position="44"/>
        <end position="94"/>
    </location>
</feature>
<dbReference type="AlphaFoldDB" id="A0A4U5MQX2"/>
<accession>A0A4U5MQX2</accession>
<protein>
    <submittedName>
        <fullName evidence="2">Uncharacterized protein</fullName>
    </submittedName>
</protein>
<feature type="compositionally biased region" description="Basic and acidic residues" evidence="1">
    <location>
        <begin position="77"/>
        <end position="87"/>
    </location>
</feature>
<gene>
    <name evidence="2" type="ORF">L596_019573</name>
</gene>
<proteinExistence type="predicted"/>
<feature type="compositionally biased region" description="Low complexity" evidence="1">
    <location>
        <begin position="44"/>
        <end position="56"/>
    </location>
</feature>
<feature type="compositionally biased region" description="Polar residues" evidence="1">
    <location>
        <begin position="67"/>
        <end position="76"/>
    </location>
</feature>
<keyword evidence="3" id="KW-1185">Reference proteome</keyword>
<evidence type="ECO:0000256" key="1">
    <source>
        <dbReference type="SAM" id="MobiDB-lite"/>
    </source>
</evidence>
<reference evidence="2 3" key="2">
    <citation type="journal article" date="2019" name="G3 (Bethesda)">
        <title>Hybrid Assembly of the Genome of the Entomopathogenic Nematode Steinernema carpocapsae Identifies the X-Chromosome.</title>
        <authorList>
            <person name="Serra L."/>
            <person name="Macchietto M."/>
            <person name="Macias-Munoz A."/>
            <person name="McGill C.J."/>
            <person name="Rodriguez I.M."/>
            <person name="Rodriguez B."/>
            <person name="Murad R."/>
            <person name="Mortazavi A."/>
        </authorList>
    </citation>
    <scope>NUCLEOTIDE SEQUENCE [LARGE SCALE GENOMIC DNA]</scope>
    <source>
        <strain evidence="2 3">ALL</strain>
    </source>
</reference>
<sequence length="94" mass="10478">MIIPNLLFRNTASPPTGMAITTTSCWPRTSPGCTLDHGVPGVSEFPPFSNSSPSTSARRRRFCPTRGSETVRNQENYARKSRTEIRKRAVKKPQ</sequence>
<name>A0A4U5MQX2_STECR</name>
<dbReference type="Proteomes" id="UP000298663">
    <property type="component" value="Unassembled WGS sequence"/>
</dbReference>
<comment type="caution">
    <text evidence="2">The sequence shown here is derived from an EMBL/GenBank/DDBJ whole genome shotgun (WGS) entry which is preliminary data.</text>
</comment>
<evidence type="ECO:0000313" key="3">
    <source>
        <dbReference type="Proteomes" id="UP000298663"/>
    </source>
</evidence>
<reference evidence="2 3" key="1">
    <citation type="journal article" date="2015" name="Genome Biol.">
        <title>Comparative genomics of Steinernema reveals deeply conserved gene regulatory networks.</title>
        <authorList>
            <person name="Dillman A.R."/>
            <person name="Macchietto M."/>
            <person name="Porter C.F."/>
            <person name="Rogers A."/>
            <person name="Williams B."/>
            <person name="Antoshechkin I."/>
            <person name="Lee M.M."/>
            <person name="Goodwin Z."/>
            <person name="Lu X."/>
            <person name="Lewis E.E."/>
            <person name="Goodrich-Blair H."/>
            <person name="Stock S.P."/>
            <person name="Adams B.J."/>
            <person name="Sternberg P.W."/>
            <person name="Mortazavi A."/>
        </authorList>
    </citation>
    <scope>NUCLEOTIDE SEQUENCE [LARGE SCALE GENOMIC DNA]</scope>
    <source>
        <strain evidence="2 3">ALL</strain>
    </source>
</reference>
<dbReference type="EMBL" id="AZBU02000006">
    <property type="protein sequence ID" value="TKR72056.1"/>
    <property type="molecule type" value="Genomic_DNA"/>
</dbReference>
<organism evidence="2 3">
    <name type="scientific">Steinernema carpocapsae</name>
    <name type="common">Entomopathogenic nematode</name>
    <dbReference type="NCBI Taxonomy" id="34508"/>
    <lineage>
        <taxon>Eukaryota</taxon>
        <taxon>Metazoa</taxon>
        <taxon>Ecdysozoa</taxon>
        <taxon>Nematoda</taxon>
        <taxon>Chromadorea</taxon>
        <taxon>Rhabditida</taxon>
        <taxon>Tylenchina</taxon>
        <taxon>Panagrolaimomorpha</taxon>
        <taxon>Strongyloidoidea</taxon>
        <taxon>Steinernematidae</taxon>
        <taxon>Steinernema</taxon>
    </lineage>
</organism>